<keyword evidence="2" id="KW-1185">Reference proteome</keyword>
<name>A0ABT8MJB3_9GAMM</name>
<gene>
    <name evidence="1" type="ORF">J6I92_08775</name>
</gene>
<dbReference type="EMBL" id="JAGGJC010000003">
    <property type="protein sequence ID" value="MDN7129964.1"/>
    <property type="molecule type" value="Genomic_DNA"/>
</dbReference>
<organism evidence="1 2">
    <name type="scientific">Pseudidiomarina terrestris</name>
    <dbReference type="NCBI Taxonomy" id="2820060"/>
    <lineage>
        <taxon>Bacteria</taxon>
        <taxon>Pseudomonadati</taxon>
        <taxon>Pseudomonadota</taxon>
        <taxon>Gammaproteobacteria</taxon>
        <taxon>Alteromonadales</taxon>
        <taxon>Idiomarinaceae</taxon>
        <taxon>Pseudidiomarina</taxon>
    </lineage>
</organism>
<sequence>MKTSQIIDNRRAHIALTNIGRKNQICSSQLSTLVPNTIVETQEEADRLAHSLTRMYLNNPADVASRLVQADTITLTKALLVVSGEFPRGLLKPSYINGLNSLKHDHALRIILPANLESSLKTSLTMCASSQQKYNRTNEYEDGRCRNPVFRAYYQYMRALGFQHGLTLGALTIVVHPSLYEAGIDKSTLPRVKERIRRALKKALGPDNTAFVFAPEFAATTALHLHGIVLYPELKQKAIREALKETVAAPGKTSVTFRESYEFKRVMSVSESNQAKRAGNTARIVDKLPIDIGWADYCGKGLGDNLAESNVQSKILQISSKGFPSESFSKYVRARERALKVCASKIRAELRYNPISDFIKKLGEDRTFQKLYAPFTALPS</sequence>
<accession>A0ABT8MJB3</accession>
<proteinExistence type="predicted"/>
<reference evidence="1 2" key="1">
    <citation type="submission" date="2021-03" db="EMBL/GenBank/DDBJ databases">
        <title>Pseudidiomarina terrestris, a new bacterium isolated from saline soil.</title>
        <authorList>
            <person name="Galisteo C."/>
            <person name="De La Haba R."/>
            <person name="Sanchez-Porro C."/>
            <person name="Ventosa A."/>
        </authorList>
    </citation>
    <scope>NUCLEOTIDE SEQUENCE [LARGE SCALE GENOMIC DNA]</scope>
    <source>
        <strain evidence="2">1APR75-15</strain>
    </source>
</reference>
<comment type="caution">
    <text evidence="1">The sequence shown here is derived from an EMBL/GenBank/DDBJ whole genome shotgun (WGS) entry which is preliminary data.</text>
</comment>
<dbReference type="Proteomes" id="UP001169491">
    <property type="component" value="Unassembled WGS sequence"/>
</dbReference>
<evidence type="ECO:0000313" key="2">
    <source>
        <dbReference type="Proteomes" id="UP001169491"/>
    </source>
</evidence>
<dbReference type="RefSeq" id="WP_301834638.1">
    <property type="nucleotide sequence ID" value="NZ_JAGGJC010000003.1"/>
</dbReference>
<evidence type="ECO:0000313" key="1">
    <source>
        <dbReference type="EMBL" id="MDN7129964.1"/>
    </source>
</evidence>
<protein>
    <submittedName>
        <fullName evidence="1">Uncharacterized protein</fullName>
    </submittedName>
</protein>